<comment type="caution">
    <text evidence="8">The sequence shown here is derived from an EMBL/GenBank/DDBJ whole genome shotgun (WGS) entry which is preliminary data.</text>
</comment>
<dbReference type="CDD" id="cd11321">
    <property type="entry name" value="AmyAc_bac_euk_BE"/>
    <property type="match status" value="1"/>
</dbReference>
<dbReference type="Gene3D" id="2.60.40.10">
    <property type="entry name" value="Immunoglobulins"/>
    <property type="match status" value="1"/>
</dbReference>
<reference evidence="8" key="1">
    <citation type="journal article" date="2017" name="Gigascience">
        <title>The genome draft of coconut (Cocos nucifera).</title>
        <authorList>
            <person name="Xiao Y."/>
            <person name="Xu P."/>
            <person name="Fan H."/>
            <person name="Baudouin L."/>
            <person name="Xia W."/>
            <person name="Bocs S."/>
            <person name="Xu J."/>
            <person name="Li Q."/>
            <person name="Guo A."/>
            <person name="Zhou L."/>
            <person name="Li J."/>
            <person name="Wu Y."/>
            <person name="Ma Z."/>
            <person name="Armero A."/>
            <person name="Issali A.E."/>
            <person name="Liu N."/>
            <person name="Peng M."/>
            <person name="Yang Y."/>
        </authorList>
    </citation>
    <scope>NUCLEOTIDE SEQUENCE</scope>
    <source>
        <tissue evidence="8">Spear leaf of Hainan Tall coconut</tissue>
    </source>
</reference>
<organism evidence="8 9">
    <name type="scientific">Cocos nucifera</name>
    <name type="common">Coconut palm</name>
    <dbReference type="NCBI Taxonomy" id="13894"/>
    <lineage>
        <taxon>Eukaryota</taxon>
        <taxon>Viridiplantae</taxon>
        <taxon>Streptophyta</taxon>
        <taxon>Embryophyta</taxon>
        <taxon>Tracheophyta</taxon>
        <taxon>Spermatophyta</taxon>
        <taxon>Magnoliopsida</taxon>
        <taxon>Liliopsida</taxon>
        <taxon>Arecaceae</taxon>
        <taxon>Arecoideae</taxon>
        <taxon>Cocoseae</taxon>
        <taxon>Attaleinae</taxon>
        <taxon>Cocos</taxon>
    </lineage>
</organism>
<dbReference type="InterPro" id="IPR013783">
    <property type="entry name" value="Ig-like_fold"/>
</dbReference>
<dbReference type="AlphaFoldDB" id="A0A8K0NCH3"/>
<proteinExistence type="inferred from homology"/>
<dbReference type="GO" id="GO:0005982">
    <property type="term" value="P:starch metabolic process"/>
    <property type="evidence" value="ECO:0007669"/>
    <property type="project" value="TreeGrafter"/>
</dbReference>
<reference evidence="8" key="2">
    <citation type="submission" date="2019-07" db="EMBL/GenBank/DDBJ databases">
        <authorList>
            <person name="Yang Y."/>
            <person name="Bocs S."/>
            <person name="Baudouin L."/>
        </authorList>
    </citation>
    <scope>NUCLEOTIDE SEQUENCE</scope>
    <source>
        <tissue evidence="8">Spear leaf of Hainan Tall coconut</tissue>
    </source>
</reference>
<evidence type="ECO:0000256" key="5">
    <source>
        <dbReference type="ARBA" id="ARBA00060592"/>
    </source>
</evidence>
<dbReference type="FunFam" id="3.20.20.80:FF:000001">
    <property type="entry name" value="1,4-alpha-glucan branching enzyme"/>
    <property type="match status" value="1"/>
</dbReference>
<protein>
    <recommendedName>
        <fullName evidence="3">1,4-alpha-glucan branching enzyme</fullName>
        <ecNumber evidence="3">2.4.1.18</ecNumber>
    </recommendedName>
</protein>
<evidence type="ECO:0000256" key="4">
    <source>
        <dbReference type="ARBA" id="ARBA00022679"/>
    </source>
</evidence>
<dbReference type="PANTHER" id="PTHR43651">
    <property type="entry name" value="1,4-ALPHA-GLUCAN-BRANCHING ENZYME"/>
    <property type="match status" value="1"/>
</dbReference>
<dbReference type="GO" id="GO:0003844">
    <property type="term" value="F:1,4-alpha-glucan branching enzyme activity"/>
    <property type="evidence" value="ECO:0007669"/>
    <property type="project" value="UniProtKB-EC"/>
</dbReference>
<dbReference type="InterPro" id="IPR006047">
    <property type="entry name" value="GH13_cat_dom"/>
</dbReference>
<evidence type="ECO:0000256" key="6">
    <source>
        <dbReference type="SAM" id="MobiDB-lite"/>
    </source>
</evidence>
<evidence type="ECO:0000256" key="2">
    <source>
        <dbReference type="ARBA" id="ARBA00009000"/>
    </source>
</evidence>
<comment type="pathway">
    <text evidence="5">Glycan biosynthesis.</text>
</comment>
<dbReference type="Gene3D" id="3.20.20.80">
    <property type="entry name" value="Glycosidases"/>
    <property type="match status" value="1"/>
</dbReference>
<dbReference type="SUPFAM" id="SSF51445">
    <property type="entry name" value="(Trans)glycosidases"/>
    <property type="match status" value="1"/>
</dbReference>
<gene>
    <name evidence="8" type="ORF">COCNU_15G000050</name>
</gene>
<dbReference type="EMBL" id="CM017886">
    <property type="protein sequence ID" value="KAG1369639.1"/>
    <property type="molecule type" value="Genomic_DNA"/>
</dbReference>
<dbReference type="GO" id="GO:0005737">
    <property type="term" value="C:cytoplasm"/>
    <property type="evidence" value="ECO:0007669"/>
    <property type="project" value="TreeGrafter"/>
</dbReference>
<dbReference type="PANTHER" id="PTHR43651:SF3">
    <property type="entry name" value="1,4-ALPHA-GLUCAN-BRANCHING ENZYME"/>
    <property type="match status" value="1"/>
</dbReference>
<comment type="similarity">
    <text evidence="2">Belongs to the glycosyl hydrolase 13 family. GlgB subfamily.</text>
</comment>
<feature type="domain" description="Glycosyl hydrolase family 13 catalytic" evidence="7">
    <location>
        <begin position="341"/>
        <end position="710"/>
    </location>
</feature>
<feature type="region of interest" description="Disordered" evidence="6">
    <location>
        <begin position="70"/>
        <end position="92"/>
    </location>
</feature>
<dbReference type="Pfam" id="PF00128">
    <property type="entry name" value="Alpha-amylase"/>
    <property type="match status" value="1"/>
</dbReference>
<evidence type="ECO:0000313" key="9">
    <source>
        <dbReference type="Proteomes" id="UP000797356"/>
    </source>
</evidence>
<evidence type="ECO:0000313" key="8">
    <source>
        <dbReference type="EMBL" id="KAG1369639.1"/>
    </source>
</evidence>
<sequence length="748" mass="84576">MAFAFAGIRFTAAQAPGLSTRSVIHGDRKNGGNASLAFLKKDSFPRRILAGNSSYEPDSASTTVAASGKVLLPGGESDGLSSSTDSVGNPEVSPDDLQVLQESTGLSIKDDSKIEAGQTPISSEVMDDEIMNEGAKQSVHSQANQTIEKVEEKPRFIPPPGSGQRIYEIDPCLEDHHTHLDYRYSQYKNMRGLIDQYEGGLDAFSRGYEKFGFVRSADGITYREWAPGAKVLNWYLTGMLQHGMSAALIGDFNNWNPNADVMNRIRMDTPSGIKDSIPAWIKFSVQAPGEIPYNGIYYDPPEEEKYVFQHPQPKAPKSLRIYESHVGMSSPGSYKQEPKINTYVSFRDDVLPRIKRLGYNAVQIMAIQEHSYYASFGYHVTNFFAPSSRFGTPDELKSLIDRAHELSLLVLMDIVHSHASNNVLDGLNQFDGTDTHYFHSGSRGYHWMWDSRLFNYGSWEVLRFLLSNARWWLEEYKFDGFRFDGVTSMMYTHHGLQVAFTGNYNEYFGYATDVDAMVYLMLVNDMIHGLYPEAVTIGEDVSGMPTFCIPLQDGGVGFDYRLHMAIADKWIELLKLNDEHWKMGDIVHTLTNRRWSEKCVAYAESHDQALVGDKTIAFWLMDKDMYDFMALDRPSTPRIDRGIALHKMIRLITMGLGGEGYLNFMGNEFGHPEWIDFPRGDQHLPGGVVIPGNNNSFDKCRRMFDLVSLKDDLVYYCIILFVADYLVTNDQIIAERVKSKEVTKHYNL</sequence>
<evidence type="ECO:0000256" key="1">
    <source>
        <dbReference type="ARBA" id="ARBA00000826"/>
    </source>
</evidence>
<evidence type="ECO:0000256" key="3">
    <source>
        <dbReference type="ARBA" id="ARBA00012541"/>
    </source>
</evidence>
<dbReference type="SMART" id="SM00642">
    <property type="entry name" value="Aamy"/>
    <property type="match status" value="1"/>
</dbReference>
<dbReference type="Proteomes" id="UP000797356">
    <property type="component" value="Chromosome 15"/>
</dbReference>
<dbReference type="OrthoDB" id="196493at2759"/>
<name>A0A8K0NCH3_COCNU</name>
<dbReference type="EC" id="2.4.1.18" evidence="3"/>
<dbReference type="InterPro" id="IPR017853">
    <property type="entry name" value="GH"/>
</dbReference>
<comment type="catalytic activity">
    <reaction evidence="1">
        <text>Transfers a segment of a (1-&gt;4)-alpha-D-glucan chain to a primary hydroxy group in a similar glucan chain.</text>
        <dbReference type="EC" id="2.4.1.18"/>
    </reaction>
</comment>
<keyword evidence="9" id="KW-1185">Reference proteome</keyword>
<keyword evidence="4" id="KW-0808">Transferase</keyword>
<evidence type="ECO:0000259" key="7">
    <source>
        <dbReference type="SMART" id="SM00642"/>
    </source>
</evidence>
<accession>A0A8K0NCH3</accession>